<dbReference type="PANTHER" id="PTHR30250">
    <property type="entry name" value="PST FAMILY PREDICTED COLANIC ACID TRANSPORTER"/>
    <property type="match status" value="1"/>
</dbReference>
<keyword evidence="9" id="KW-1185">Reference proteome</keyword>
<sequence>MLPKLSSLLRHSVSKNAFALTINQASNYIIPLLLIPFLTRALGVSTFGEVAIALSAIQLCFIFTDYGFSISATHAISLNRDNHRYIERKISRIFFAKLALTSIACLTLIATPALFHKFNNIESLFFAGIISVIAQSFQPTWLFQGLEKMKNITIYNVLTKFVYAGLVISIVRGPGDATLIIYLWGLANFLGLIASLYLMYKSGFKIRTVPLSEVISEIKESTQYFWSRLAVSTYTAASTLIIGLQSPIQAAQFNVCEQIYKAAQNATSPINSALFPYMAKYQNWGLFIKVVSITAIILGLGCLFFWLFSPEIVNLVFGENYNSITPTLGVFLATTTINYLGVSFGYSAFSALNRTDIANKTVMFGAGLHLINISILYILADITAFNIAIAILITESAVMLMRLIFLVLLYKRSPLKLKSPYEQL</sequence>
<feature type="transmembrane region" description="Helical" evidence="7">
    <location>
        <begin position="20"/>
        <end position="38"/>
    </location>
</feature>
<feature type="transmembrane region" description="Helical" evidence="7">
    <location>
        <begin position="50"/>
        <end position="73"/>
    </location>
</feature>
<keyword evidence="3" id="KW-1003">Cell membrane</keyword>
<dbReference type="GO" id="GO:0005886">
    <property type="term" value="C:plasma membrane"/>
    <property type="evidence" value="ECO:0007669"/>
    <property type="project" value="UniProtKB-SubCell"/>
</dbReference>
<reference evidence="8 9" key="1">
    <citation type="submission" date="2016-10" db="EMBL/GenBank/DDBJ databases">
        <authorList>
            <person name="Varghese N."/>
            <person name="Submissions S."/>
        </authorList>
    </citation>
    <scope>NUCLEOTIDE SEQUENCE [LARGE SCALE GENOMIC DNA]</scope>
    <source>
        <strain evidence="8 9">LMG 18378</strain>
    </source>
</reference>
<evidence type="ECO:0000313" key="8">
    <source>
        <dbReference type="EMBL" id="SFD83440.1"/>
    </source>
</evidence>
<organism evidence="8 9">
    <name type="scientific">Pseudomonas citronellolis</name>
    <dbReference type="NCBI Taxonomy" id="53408"/>
    <lineage>
        <taxon>Bacteria</taxon>
        <taxon>Pseudomonadati</taxon>
        <taxon>Pseudomonadota</taxon>
        <taxon>Gammaproteobacteria</taxon>
        <taxon>Pseudomonadales</taxon>
        <taxon>Pseudomonadaceae</taxon>
        <taxon>Pseudomonas</taxon>
    </lineage>
</organism>
<feature type="transmembrane region" description="Helical" evidence="7">
    <location>
        <begin position="154"/>
        <end position="173"/>
    </location>
</feature>
<feature type="transmembrane region" description="Helical" evidence="7">
    <location>
        <begin position="385"/>
        <end position="410"/>
    </location>
</feature>
<evidence type="ECO:0000256" key="4">
    <source>
        <dbReference type="ARBA" id="ARBA00022692"/>
    </source>
</evidence>
<dbReference type="InterPro" id="IPR002797">
    <property type="entry name" value="Polysacc_synth"/>
</dbReference>
<evidence type="ECO:0000256" key="6">
    <source>
        <dbReference type="ARBA" id="ARBA00023136"/>
    </source>
</evidence>
<feature type="transmembrane region" description="Helical" evidence="7">
    <location>
        <begin position="328"/>
        <end position="349"/>
    </location>
</feature>
<dbReference type="RefSeq" id="WP_074985255.1">
    <property type="nucleotide sequence ID" value="NZ_CP101752.1"/>
</dbReference>
<evidence type="ECO:0000256" key="1">
    <source>
        <dbReference type="ARBA" id="ARBA00004651"/>
    </source>
</evidence>
<dbReference type="PANTHER" id="PTHR30250:SF10">
    <property type="entry name" value="LIPOPOLYSACCHARIDE BIOSYNTHESIS PROTEIN WZXC"/>
    <property type="match status" value="1"/>
</dbReference>
<dbReference type="Pfam" id="PF01943">
    <property type="entry name" value="Polysacc_synt"/>
    <property type="match status" value="1"/>
</dbReference>
<dbReference type="EMBL" id="FOLS01000040">
    <property type="protein sequence ID" value="SFD83440.1"/>
    <property type="molecule type" value="Genomic_DNA"/>
</dbReference>
<keyword evidence="4 7" id="KW-0812">Transmembrane</keyword>
<name>A0AAQ1KMN2_9PSED</name>
<dbReference type="Proteomes" id="UP000183385">
    <property type="component" value="Unassembled WGS sequence"/>
</dbReference>
<dbReference type="InterPro" id="IPR050833">
    <property type="entry name" value="Poly_Biosynth_Transport"/>
</dbReference>
<protein>
    <submittedName>
        <fullName evidence="8">Polysaccharide transporter, PST family</fullName>
    </submittedName>
</protein>
<comment type="caution">
    <text evidence="8">The sequence shown here is derived from an EMBL/GenBank/DDBJ whole genome shotgun (WGS) entry which is preliminary data.</text>
</comment>
<evidence type="ECO:0000313" key="9">
    <source>
        <dbReference type="Proteomes" id="UP000183385"/>
    </source>
</evidence>
<keyword evidence="5 7" id="KW-1133">Transmembrane helix</keyword>
<comment type="subcellular location">
    <subcellularLocation>
        <location evidence="1">Cell membrane</location>
        <topology evidence="1">Multi-pass membrane protein</topology>
    </subcellularLocation>
</comment>
<evidence type="ECO:0000256" key="3">
    <source>
        <dbReference type="ARBA" id="ARBA00022475"/>
    </source>
</evidence>
<feature type="transmembrane region" description="Helical" evidence="7">
    <location>
        <begin position="286"/>
        <end position="308"/>
    </location>
</feature>
<evidence type="ECO:0000256" key="5">
    <source>
        <dbReference type="ARBA" id="ARBA00022989"/>
    </source>
</evidence>
<evidence type="ECO:0000256" key="2">
    <source>
        <dbReference type="ARBA" id="ARBA00007430"/>
    </source>
</evidence>
<feature type="transmembrane region" description="Helical" evidence="7">
    <location>
        <begin position="361"/>
        <end position="379"/>
    </location>
</feature>
<evidence type="ECO:0000256" key="7">
    <source>
        <dbReference type="SAM" id="Phobius"/>
    </source>
</evidence>
<dbReference type="AlphaFoldDB" id="A0AAQ1KMN2"/>
<feature type="transmembrane region" description="Helical" evidence="7">
    <location>
        <begin position="179"/>
        <end position="200"/>
    </location>
</feature>
<proteinExistence type="inferred from homology"/>
<accession>A0AAQ1KMN2</accession>
<gene>
    <name evidence="8" type="ORF">SAMN05216577_14029</name>
</gene>
<feature type="transmembrane region" description="Helical" evidence="7">
    <location>
        <begin position="94"/>
        <end position="115"/>
    </location>
</feature>
<feature type="transmembrane region" description="Helical" evidence="7">
    <location>
        <begin position="121"/>
        <end position="142"/>
    </location>
</feature>
<comment type="similarity">
    <text evidence="2">Belongs to the polysaccharide synthase family.</text>
</comment>
<keyword evidence="6 7" id="KW-0472">Membrane</keyword>